<reference evidence="2" key="1">
    <citation type="submission" date="2023-10" db="EMBL/GenBank/DDBJ databases">
        <authorList>
            <person name="Chen Y."/>
            <person name="Shah S."/>
            <person name="Dougan E. K."/>
            <person name="Thang M."/>
            <person name="Chan C."/>
        </authorList>
    </citation>
    <scope>NUCLEOTIDE SEQUENCE [LARGE SCALE GENOMIC DNA]</scope>
</reference>
<protein>
    <recommendedName>
        <fullName evidence="4">CHAT domain-containing protein</fullName>
    </recommendedName>
</protein>
<comment type="caution">
    <text evidence="2">The sequence shown here is derived from an EMBL/GenBank/DDBJ whole genome shotgun (WGS) entry which is preliminary data.</text>
</comment>
<gene>
    <name evidence="2" type="ORF">PCOR1329_LOCUS13075</name>
</gene>
<evidence type="ECO:0000313" key="3">
    <source>
        <dbReference type="Proteomes" id="UP001189429"/>
    </source>
</evidence>
<evidence type="ECO:0000256" key="1">
    <source>
        <dbReference type="SAM" id="MobiDB-lite"/>
    </source>
</evidence>
<evidence type="ECO:0008006" key="4">
    <source>
        <dbReference type="Google" id="ProtNLM"/>
    </source>
</evidence>
<keyword evidence="3" id="KW-1185">Reference proteome</keyword>
<proteinExistence type="predicted"/>
<sequence length="518" mass="58541">MVGSFARIIFFGRADEVPRDDGTRFTPGNANLSGPGPEDRYVRCCVSFLQRARFKPAGQRWLRFLYQAKELAISLEDTVRALLNTSVMERLTFIDPVDPPRPATPRRRSRSADSILSSSNTRGFTLSKLHGVVDAVMDAVKRWKPAETELERDINQTEHRRLARESERAQANAVAARFTPEFFENRLALLEQDGSAPQLEQEIQRIADDLYEVVRDAVQASELNHQEQTQLIDAFKNAITWVGRGRLSDPPQFLWETLCRIFTTQKVDNACQYWGPMQAILALLRCHQTCVILCEEEVRGQTSCLEVCSHHSVKVEKTNCLQQVKRIMRESHGDVVWYLFGHMENHFGMLLDEGRPLKHDDIKSLVDFAKGCFGDGRCNLRLVFVNGCGTKCGNNFGEQLNAAGVPCVVYWDDKVIPDVATRFAHEFFKSYFTDQRGEQSAFEAALKIPGVEFGVSPEDAERVGACSGRLKSTNNDAGSVPMIQMQRRQANSTSHRKGECRAYPACAIYIWRARPLQA</sequence>
<name>A0ABN9QLU2_9DINO</name>
<dbReference type="EMBL" id="CAUYUJ010003843">
    <property type="protein sequence ID" value="CAK0807089.1"/>
    <property type="molecule type" value="Genomic_DNA"/>
</dbReference>
<organism evidence="2 3">
    <name type="scientific">Prorocentrum cordatum</name>
    <dbReference type="NCBI Taxonomy" id="2364126"/>
    <lineage>
        <taxon>Eukaryota</taxon>
        <taxon>Sar</taxon>
        <taxon>Alveolata</taxon>
        <taxon>Dinophyceae</taxon>
        <taxon>Prorocentrales</taxon>
        <taxon>Prorocentraceae</taxon>
        <taxon>Prorocentrum</taxon>
    </lineage>
</organism>
<accession>A0ABN9QLU2</accession>
<dbReference type="Proteomes" id="UP001189429">
    <property type="component" value="Unassembled WGS sequence"/>
</dbReference>
<evidence type="ECO:0000313" key="2">
    <source>
        <dbReference type="EMBL" id="CAK0807089.1"/>
    </source>
</evidence>
<feature type="region of interest" description="Disordered" evidence="1">
    <location>
        <begin position="94"/>
        <end position="117"/>
    </location>
</feature>